<reference evidence="8" key="1">
    <citation type="submission" date="2025-08" db="UniProtKB">
        <authorList>
            <consortium name="Ensembl"/>
        </authorList>
    </citation>
    <scope>IDENTIFICATION</scope>
</reference>
<evidence type="ECO:0000259" key="7">
    <source>
        <dbReference type="PROSITE" id="PS50922"/>
    </source>
</evidence>
<feature type="transmembrane region" description="Helical" evidence="6">
    <location>
        <begin position="71"/>
        <end position="92"/>
    </location>
</feature>
<name>A0A3Q2PZM1_FUNHE</name>
<dbReference type="Ensembl" id="ENSFHET00000027998.1">
    <property type="protein sequence ID" value="ENSFHEP00000018899.1"/>
    <property type="gene ID" value="ENSFHEG00000020780.1"/>
</dbReference>
<dbReference type="GO" id="GO:0005783">
    <property type="term" value="C:endoplasmic reticulum"/>
    <property type="evidence" value="ECO:0007669"/>
    <property type="project" value="TreeGrafter"/>
</dbReference>
<evidence type="ECO:0000256" key="6">
    <source>
        <dbReference type="SAM" id="Phobius"/>
    </source>
</evidence>
<dbReference type="GO" id="GO:0016020">
    <property type="term" value="C:membrane"/>
    <property type="evidence" value="ECO:0007669"/>
    <property type="project" value="UniProtKB-SubCell"/>
</dbReference>
<dbReference type="AlphaFoldDB" id="A0A3Q2PZM1"/>
<dbReference type="STRING" id="8078.ENSFHEP00000018899"/>
<reference evidence="8" key="2">
    <citation type="submission" date="2025-09" db="UniProtKB">
        <authorList>
            <consortium name="Ensembl"/>
        </authorList>
    </citation>
    <scope>IDENTIFICATION</scope>
</reference>
<evidence type="ECO:0000256" key="1">
    <source>
        <dbReference type="ARBA" id="ARBA00004141"/>
    </source>
</evidence>
<keyword evidence="2 5" id="KW-0812">Transmembrane</keyword>
<dbReference type="InterPro" id="IPR006634">
    <property type="entry name" value="TLC-dom"/>
</dbReference>
<dbReference type="GeneTree" id="ENSGT01000000214789"/>
<dbReference type="PROSITE" id="PS50922">
    <property type="entry name" value="TLC"/>
    <property type="match status" value="1"/>
</dbReference>
<evidence type="ECO:0000256" key="4">
    <source>
        <dbReference type="ARBA" id="ARBA00023136"/>
    </source>
</evidence>
<dbReference type="GO" id="GO:0055088">
    <property type="term" value="P:lipid homeostasis"/>
    <property type="evidence" value="ECO:0007669"/>
    <property type="project" value="TreeGrafter"/>
</dbReference>
<evidence type="ECO:0000313" key="9">
    <source>
        <dbReference type="Proteomes" id="UP000265000"/>
    </source>
</evidence>
<evidence type="ECO:0000256" key="3">
    <source>
        <dbReference type="ARBA" id="ARBA00022989"/>
    </source>
</evidence>
<accession>A0A3Q2PZM1</accession>
<keyword evidence="3 6" id="KW-1133">Transmembrane helix</keyword>
<feature type="transmembrane region" description="Helical" evidence="6">
    <location>
        <begin position="124"/>
        <end position="144"/>
    </location>
</feature>
<dbReference type="PANTHER" id="PTHR13439">
    <property type="entry name" value="CT120 PROTEIN"/>
    <property type="match status" value="1"/>
</dbReference>
<dbReference type="InterPro" id="IPR050846">
    <property type="entry name" value="TLCD"/>
</dbReference>
<feature type="domain" description="TLC" evidence="7">
    <location>
        <begin position="33"/>
        <end position="278"/>
    </location>
</feature>
<evidence type="ECO:0000256" key="5">
    <source>
        <dbReference type="PROSITE-ProRule" id="PRU00205"/>
    </source>
</evidence>
<dbReference type="SMART" id="SM00724">
    <property type="entry name" value="TLC"/>
    <property type="match status" value="1"/>
</dbReference>
<evidence type="ECO:0000256" key="2">
    <source>
        <dbReference type="ARBA" id="ARBA00022692"/>
    </source>
</evidence>
<dbReference type="Pfam" id="PF03798">
    <property type="entry name" value="TRAM_LAG1_CLN8"/>
    <property type="match status" value="1"/>
</dbReference>
<keyword evidence="9" id="KW-1185">Reference proteome</keyword>
<keyword evidence="4 5" id="KW-0472">Membrane</keyword>
<comment type="subcellular location">
    <subcellularLocation>
        <location evidence="1">Membrane</location>
        <topology evidence="1">Multi-pass membrane protein</topology>
    </subcellularLocation>
</comment>
<dbReference type="Proteomes" id="UP000265000">
    <property type="component" value="Unplaced"/>
</dbReference>
<proteinExistence type="predicted"/>
<dbReference type="PANTHER" id="PTHR13439:SF20">
    <property type="entry name" value="TLC DOMAIN-CONTAINING PROTEIN 3A"/>
    <property type="match status" value="1"/>
</dbReference>
<evidence type="ECO:0000313" key="8">
    <source>
        <dbReference type="Ensembl" id="ENSFHEP00000018899.1"/>
    </source>
</evidence>
<organism evidence="8 9">
    <name type="scientific">Fundulus heteroclitus</name>
    <name type="common">Killifish</name>
    <name type="synonym">Mummichog</name>
    <dbReference type="NCBI Taxonomy" id="8078"/>
    <lineage>
        <taxon>Eukaryota</taxon>
        <taxon>Metazoa</taxon>
        <taxon>Chordata</taxon>
        <taxon>Craniata</taxon>
        <taxon>Vertebrata</taxon>
        <taxon>Euteleostomi</taxon>
        <taxon>Actinopterygii</taxon>
        <taxon>Neopterygii</taxon>
        <taxon>Teleostei</taxon>
        <taxon>Neoteleostei</taxon>
        <taxon>Acanthomorphata</taxon>
        <taxon>Ovalentaria</taxon>
        <taxon>Atherinomorphae</taxon>
        <taxon>Cyprinodontiformes</taxon>
        <taxon>Fundulidae</taxon>
        <taxon>Fundulus</taxon>
    </lineage>
</organism>
<protein>
    <submittedName>
        <fullName evidence="8">TLC domain containing 3A</fullName>
    </submittedName>
</protein>
<sequence>MIGALLCGAAVFPGLFFGFRKILKRTWPEWSDADVATVSERLVSAVHASLATAAGVTVVSSCRDVMTDSHWLVNSFVLFGAPYMLFDLYAMYLSHYHTERTPGGSAAPGGHSPHTVGAFLRKDWMLVLHHLALLLVFMPVTLFFRRGLGDFFIGCLFTTELSTPFISIGKILIQVSKGESDVFVVLCMSSVGLFRFGSLSPFSCPSIPSCASTAPGCTESTASSCSRPSSRVASCSSPSCTGSTAGSSAFLCTGWPFTCLCTATWVTWCSWRHRSTGSPCC</sequence>